<dbReference type="GO" id="GO:0006334">
    <property type="term" value="P:nucleosome assembly"/>
    <property type="evidence" value="ECO:0007669"/>
    <property type="project" value="InterPro"/>
</dbReference>
<feature type="compositionally biased region" description="Basic and acidic residues" evidence="4">
    <location>
        <begin position="600"/>
        <end position="619"/>
    </location>
</feature>
<evidence type="ECO:0000259" key="5">
    <source>
        <dbReference type="PROSITE" id="PS51504"/>
    </source>
</evidence>
<protein>
    <submittedName>
        <fullName evidence="7">Uncharacterized protein LOC107492924 isoform X2</fullName>
    </submittedName>
</protein>
<reference evidence="6" key="1">
    <citation type="journal article" date="2016" name="Nat. Genet.">
        <title>The genome sequences of Arachis duranensis and Arachis ipaensis, the diploid ancestors of cultivated peanut.</title>
        <authorList>
            <person name="Bertioli D.J."/>
            <person name="Cannon S.B."/>
            <person name="Froenicke L."/>
            <person name="Huang G."/>
            <person name="Farmer A.D."/>
            <person name="Cannon E.K."/>
            <person name="Liu X."/>
            <person name="Gao D."/>
            <person name="Clevenger J."/>
            <person name="Dash S."/>
            <person name="Ren L."/>
            <person name="Moretzsohn M.C."/>
            <person name="Shirasawa K."/>
            <person name="Huang W."/>
            <person name="Vidigal B."/>
            <person name="Abernathy B."/>
            <person name="Chu Y."/>
            <person name="Niederhuth C.E."/>
            <person name="Umale P."/>
            <person name="Araujo A.C."/>
            <person name="Kozik A."/>
            <person name="Kim K.D."/>
            <person name="Burow M.D."/>
            <person name="Varshney R.K."/>
            <person name="Wang X."/>
            <person name="Zhang X."/>
            <person name="Barkley N."/>
            <person name="Guimaraes P.M."/>
            <person name="Isobe S."/>
            <person name="Guo B."/>
            <person name="Liao B."/>
            <person name="Stalker H.T."/>
            <person name="Schmitz R.J."/>
            <person name="Scheffler B.E."/>
            <person name="Leal-Bertioli S.C."/>
            <person name="Xun X."/>
            <person name="Jackson S.A."/>
            <person name="Michelmore R."/>
            <person name="Ozias-Akins P."/>
        </authorList>
    </citation>
    <scope>NUCLEOTIDE SEQUENCE [LARGE SCALE GENOMIC DNA]</scope>
    <source>
        <strain evidence="6">cv. V14167</strain>
    </source>
</reference>
<name>A0A9C6WM49_ARADU</name>
<dbReference type="GO" id="GO:0030261">
    <property type="term" value="P:chromosome condensation"/>
    <property type="evidence" value="ECO:0007669"/>
    <property type="project" value="TreeGrafter"/>
</dbReference>
<feature type="compositionally biased region" description="Basic residues" evidence="4">
    <location>
        <begin position="334"/>
        <end position="346"/>
    </location>
</feature>
<feature type="region of interest" description="Disordered" evidence="4">
    <location>
        <begin position="141"/>
        <end position="183"/>
    </location>
</feature>
<dbReference type="GeneID" id="107492924"/>
<feature type="compositionally biased region" description="Basic residues" evidence="4">
    <location>
        <begin position="158"/>
        <end position="169"/>
    </location>
</feature>
<evidence type="ECO:0000256" key="2">
    <source>
        <dbReference type="ARBA" id="ARBA00023125"/>
    </source>
</evidence>
<dbReference type="GO" id="GO:0045910">
    <property type="term" value="P:negative regulation of DNA recombination"/>
    <property type="evidence" value="ECO:0007669"/>
    <property type="project" value="TreeGrafter"/>
</dbReference>
<feature type="region of interest" description="Disordered" evidence="4">
    <location>
        <begin position="415"/>
        <end position="645"/>
    </location>
</feature>
<dbReference type="SMART" id="SM00384">
    <property type="entry name" value="AT_hook"/>
    <property type="match status" value="4"/>
</dbReference>
<dbReference type="PROSITE" id="PS51504">
    <property type="entry name" value="H15"/>
    <property type="match status" value="1"/>
</dbReference>
<feature type="compositionally biased region" description="Basic residues" evidence="4">
    <location>
        <begin position="458"/>
        <end position="474"/>
    </location>
</feature>
<dbReference type="AlphaFoldDB" id="A0A9C6WM49"/>
<dbReference type="Gene3D" id="1.10.10.10">
    <property type="entry name" value="Winged helix-like DNA-binding domain superfamily/Winged helix DNA-binding domain"/>
    <property type="match status" value="1"/>
</dbReference>
<dbReference type="PANTHER" id="PTHR11467">
    <property type="entry name" value="HISTONE H1"/>
    <property type="match status" value="1"/>
</dbReference>
<feature type="region of interest" description="Disordered" evidence="4">
    <location>
        <begin position="311"/>
        <end position="355"/>
    </location>
</feature>
<feature type="domain" description="H15" evidence="5">
    <location>
        <begin position="71"/>
        <end position="141"/>
    </location>
</feature>
<feature type="compositionally biased region" description="Basic and acidic residues" evidence="4">
    <location>
        <begin position="147"/>
        <end position="157"/>
    </location>
</feature>
<dbReference type="GO" id="GO:0000786">
    <property type="term" value="C:nucleosome"/>
    <property type="evidence" value="ECO:0007669"/>
    <property type="project" value="InterPro"/>
</dbReference>
<feature type="region of interest" description="Disordered" evidence="4">
    <location>
        <begin position="1"/>
        <end position="23"/>
    </location>
</feature>
<dbReference type="RefSeq" id="XP_052109550.1">
    <property type="nucleotide sequence ID" value="XM_052253590.1"/>
</dbReference>
<organism evidence="6 7">
    <name type="scientific">Arachis duranensis</name>
    <name type="common">Wild peanut</name>
    <dbReference type="NCBI Taxonomy" id="130453"/>
    <lineage>
        <taxon>Eukaryota</taxon>
        <taxon>Viridiplantae</taxon>
        <taxon>Streptophyta</taxon>
        <taxon>Embryophyta</taxon>
        <taxon>Tracheophyta</taxon>
        <taxon>Spermatophyta</taxon>
        <taxon>Magnoliopsida</taxon>
        <taxon>eudicotyledons</taxon>
        <taxon>Gunneridae</taxon>
        <taxon>Pentapetalae</taxon>
        <taxon>rosids</taxon>
        <taxon>fabids</taxon>
        <taxon>Fabales</taxon>
        <taxon>Fabaceae</taxon>
        <taxon>Papilionoideae</taxon>
        <taxon>50 kb inversion clade</taxon>
        <taxon>dalbergioids sensu lato</taxon>
        <taxon>Dalbergieae</taxon>
        <taxon>Pterocarpus clade</taxon>
        <taxon>Arachis</taxon>
    </lineage>
</organism>
<sequence length="645" mass="72353">MDEEEKPHSPPQPLPNDDEHSRRNRIIAKLKDSLLSQLAESNPSLSLETRHVSSLIQQRLKKMFPSFHTPTHPPYALMIHRAISELNENKGSTEEEISNFIVKEYEDLPWAHKKILGIQLEKLCQDEEIVCNEGGRYVLQADGDGIDGDRKGRQECKSKRKKRGKKRSQHSMDGGGERKQKRVKICEEVEKSDKPKEGRDEALHQVYDLGDVRTDEPISVVKWTEEKGEEALDQSAERVGEQIKPQGDGVVEQYVEAGPLAQELQDQYSIVHPETICSSLPTVLNVIDYQKPLDLSGSECVLSEGQLKQQMSSLDVPEQKQDGNSVSGDPEKHSPKRQCRGRHLKPKPVADDQEESFLPLRDLILDGQTPKVNIIEKQWQSSPQVQVAGQGRHKEPTMFKNKAMLAPENVHNDQLLHGNQGYENPMSGNAEDRLAKRPRGRPRKLETDANNPREYSRGRGRGSGRGRGRGRGRGPGRPCKIDQDANHSEQQLQTDDQDKQLQKDDQDQQNSMGRDRGRGRGRGRGISGGGGDGAGRGRGKGSGRGRGRPRKIRLDTNTNQCEEQLQSQDHAEGLVNLDNPIEDDNQSLQQKQQPDGQQQQERDQDLVSESKPETEEASKPDFGLEPEPPVETQLQALQPQDNMAS</sequence>
<evidence type="ECO:0000313" key="7">
    <source>
        <dbReference type="RefSeq" id="XP_052109550.1"/>
    </source>
</evidence>
<feature type="compositionally biased region" description="Basic and acidic residues" evidence="4">
    <location>
        <begin position="496"/>
        <end position="506"/>
    </location>
</feature>
<gene>
    <name evidence="7" type="primary">LOC107492924</name>
</gene>
<dbReference type="PRINTS" id="PR00929">
    <property type="entry name" value="ATHOOK"/>
</dbReference>
<dbReference type="InterPro" id="IPR036390">
    <property type="entry name" value="WH_DNA-bd_sf"/>
</dbReference>
<dbReference type="GO" id="GO:0031492">
    <property type="term" value="F:nucleosomal DNA binding"/>
    <property type="evidence" value="ECO:0007669"/>
    <property type="project" value="TreeGrafter"/>
</dbReference>
<keyword evidence="6" id="KW-1185">Reference proteome</keyword>
<evidence type="ECO:0000313" key="6">
    <source>
        <dbReference type="Proteomes" id="UP000515211"/>
    </source>
</evidence>
<dbReference type="PANTHER" id="PTHR11467:SF109">
    <property type="entry name" value="H15 DOMAIN-CONTAINING PROTEIN"/>
    <property type="match status" value="1"/>
</dbReference>
<dbReference type="GO" id="GO:0003690">
    <property type="term" value="F:double-stranded DNA binding"/>
    <property type="evidence" value="ECO:0007669"/>
    <property type="project" value="TreeGrafter"/>
</dbReference>
<dbReference type="InterPro" id="IPR017956">
    <property type="entry name" value="AT_hook_DNA-bd_motif"/>
</dbReference>
<dbReference type="SMART" id="SM00526">
    <property type="entry name" value="H15"/>
    <property type="match status" value="1"/>
</dbReference>
<feature type="compositionally biased region" description="Low complexity" evidence="4">
    <location>
        <begin position="586"/>
        <end position="599"/>
    </location>
</feature>
<evidence type="ECO:0000256" key="4">
    <source>
        <dbReference type="SAM" id="MobiDB-lite"/>
    </source>
</evidence>
<keyword evidence="2" id="KW-0238">DNA-binding</keyword>
<reference evidence="7" key="2">
    <citation type="submission" date="2025-08" db="UniProtKB">
        <authorList>
            <consortium name="RefSeq"/>
        </authorList>
    </citation>
    <scope>IDENTIFICATION</scope>
    <source>
        <tissue evidence="7">Whole plant</tissue>
    </source>
</reference>
<dbReference type="Proteomes" id="UP000515211">
    <property type="component" value="Chromosome 1"/>
</dbReference>
<dbReference type="GO" id="GO:0005730">
    <property type="term" value="C:nucleolus"/>
    <property type="evidence" value="ECO:0007669"/>
    <property type="project" value="TreeGrafter"/>
</dbReference>
<keyword evidence="3" id="KW-0539">Nucleus</keyword>
<dbReference type="InterPro" id="IPR036388">
    <property type="entry name" value="WH-like_DNA-bd_sf"/>
</dbReference>
<dbReference type="InterPro" id="IPR005818">
    <property type="entry name" value="Histone_H1/H5_H15"/>
</dbReference>
<dbReference type="Pfam" id="PF00538">
    <property type="entry name" value="Linker_histone"/>
    <property type="match status" value="1"/>
</dbReference>
<comment type="subcellular location">
    <subcellularLocation>
        <location evidence="1">Nucleus</location>
    </subcellularLocation>
</comment>
<feature type="compositionally biased region" description="Gly residues" evidence="4">
    <location>
        <begin position="524"/>
        <end position="536"/>
    </location>
</feature>
<evidence type="ECO:0000256" key="1">
    <source>
        <dbReference type="ARBA" id="ARBA00004123"/>
    </source>
</evidence>
<evidence type="ECO:0000256" key="3">
    <source>
        <dbReference type="ARBA" id="ARBA00023242"/>
    </source>
</evidence>
<feature type="compositionally biased region" description="Polar residues" evidence="4">
    <location>
        <begin position="555"/>
        <end position="568"/>
    </location>
</feature>
<dbReference type="SUPFAM" id="SSF46785">
    <property type="entry name" value="Winged helix' DNA-binding domain"/>
    <property type="match status" value="1"/>
</dbReference>
<feature type="compositionally biased region" description="Basic residues" evidence="4">
    <location>
        <begin position="537"/>
        <end position="551"/>
    </location>
</feature>
<accession>A0A9C6WM49</accession>
<proteinExistence type="predicted"/>
<feature type="compositionally biased region" description="Polar residues" evidence="4">
    <location>
        <begin position="632"/>
        <end position="645"/>
    </location>
</feature>